<comment type="caution">
    <text evidence="1">The sequence shown here is derived from an EMBL/GenBank/DDBJ whole genome shotgun (WGS) entry which is preliminary data.</text>
</comment>
<organism evidence="1">
    <name type="scientific">Salmonella enterica</name>
    <name type="common">Salmonella choleraesuis</name>
    <dbReference type="NCBI Taxonomy" id="28901"/>
    <lineage>
        <taxon>Bacteria</taxon>
        <taxon>Pseudomonadati</taxon>
        <taxon>Pseudomonadota</taxon>
        <taxon>Gammaproteobacteria</taxon>
        <taxon>Enterobacterales</taxon>
        <taxon>Enterobacteriaceae</taxon>
        <taxon>Salmonella</taxon>
    </lineage>
</organism>
<name>A0A743SLD1_SALER</name>
<sequence>MLVLNEIEGNGLPRSEALQLLMVAELSRLNDSMDYLKRAVGNIDNALTDR</sequence>
<accession>A0A743SLD1</accession>
<evidence type="ECO:0000313" key="1">
    <source>
        <dbReference type="EMBL" id="HAF2126692.1"/>
    </source>
</evidence>
<reference evidence="1" key="1">
    <citation type="journal article" date="2018" name="Genome Biol.">
        <title>SKESA: strategic k-mer extension for scrupulous assemblies.</title>
        <authorList>
            <person name="Souvorov A."/>
            <person name="Agarwala R."/>
            <person name="Lipman D.J."/>
        </authorList>
    </citation>
    <scope>NUCLEOTIDE SEQUENCE</scope>
    <source>
        <strain evidence="1">MA.CK_00/00001968</strain>
    </source>
</reference>
<gene>
    <name evidence="1" type="ORF">G9F27_000796</name>
</gene>
<reference evidence="1" key="2">
    <citation type="submission" date="2020-02" db="EMBL/GenBank/DDBJ databases">
        <authorList>
            <consortium name="NCBI Pathogen Detection Project"/>
        </authorList>
    </citation>
    <scope>NUCLEOTIDE SEQUENCE</scope>
    <source>
        <strain evidence="1">MA.CK_00/00001968</strain>
    </source>
</reference>
<protein>
    <submittedName>
        <fullName evidence="1">Uncharacterized protein</fullName>
    </submittedName>
</protein>
<dbReference type="AlphaFoldDB" id="A0A743SLD1"/>
<dbReference type="EMBL" id="DAAUQX010000004">
    <property type="protein sequence ID" value="HAF2126692.1"/>
    <property type="molecule type" value="Genomic_DNA"/>
</dbReference>
<proteinExistence type="predicted"/>